<reference evidence="3" key="1">
    <citation type="journal article" date="2019" name="Int. J. Syst. Evol. Microbiol.">
        <title>The Global Catalogue of Microorganisms (GCM) 10K type strain sequencing project: providing services to taxonomists for standard genome sequencing and annotation.</title>
        <authorList>
            <consortium name="The Broad Institute Genomics Platform"/>
            <consortium name="The Broad Institute Genome Sequencing Center for Infectious Disease"/>
            <person name="Wu L."/>
            <person name="Ma J."/>
        </authorList>
    </citation>
    <scope>NUCLEOTIDE SEQUENCE [LARGE SCALE GENOMIC DNA]</scope>
    <source>
        <strain evidence="3">JCM 17939</strain>
    </source>
</reference>
<comment type="caution">
    <text evidence="2">The sequence shown here is derived from an EMBL/GenBank/DDBJ whole genome shotgun (WGS) entry which is preliminary data.</text>
</comment>
<name>A0ABP8UVK8_9ACTN</name>
<feature type="chain" id="PRO_5045982360" description="Lipoprotein" evidence="1">
    <location>
        <begin position="24"/>
        <end position="76"/>
    </location>
</feature>
<dbReference type="Proteomes" id="UP001501442">
    <property type="component" value="Unassembled WGS sequence"/>
</dbReference>
<evidence type="ECO:0000313" key="3">
    <source>
        <dbReference type="Proteomes" id="UP001501442"/>
    </source>
</evidence>
<keyword evidence="1" id="KW-0732">Signal</keyword>
<dbReference type="RefSeq" id="WP_345443803.1">
    <property type="nucleotide sequence ID" value="NZ_BAABHK010000031.1"/>
</dbReference>
<dbReference type="PROSITE" id="PS51257">
    <property type="entry name" value="PROKAR_LIPOPROTEIN"/>
    <property type="match status" value="1"/>
</dbReference>
<evidence type="ECO:0008006" key="4">
    <source>
        <dbReference type="Google" id="ProtNLM"/>
    </source>
</evidence>
<gene>
    <name evidence="2" type="ORF">GCM10023196_104430</name>
</gene>
<keyword evidence="3" id="KW-1185">Reference proteome</keyword>
<dbReference type="EMBL" id="BAABHK010000031">
    <property type="protein sequence ID" value="GAA4640135.1"/>
    <property type="molecule type" value="Genomic_DNA"/>
</dbReference>
<sequence>MRTPKKPAIAIAGLSLAGAMALACGGARTPPLTATPHHVVAGHVVAGHVVAGHAGDGCDSWGDCWDTWGGGGDWGW</sequence>
<feature type="signal peptide" evidence="1">
    <location>
        <begin position="1"/>
        <end position="23"/>
    </location>
</feature>
<organism evidence="2 3">
    <name type="scientific">Actinoallomurus vinaceus</name>
    <dbReference type="NCBI Taxonomy" id="1080074"/>
    <lineage>
        <taxon>Bacteria</taxon>
        <taxon>Bacillati</taxon>
        <taxon>Actinomycetota</taxon>
        <taxon>Actinomycetes</taxon>
        <taxon>Streptosporangiales</taxon>
        <taxon>Thermomonosporaceae</taxon>
        <taxon>Actinoallomurus</taxon>
    </lineage>
</organism>
<accession>A0ABP8UVK8</accession>
<evidence type="ECO:0000256" key="1">
    <source>
        <dbReference type="SAM" id="SignalP"/>
    </source>
</evidence>
<protein>
    <recommendedName>
        <fullName evidence="4">Lipoprotein</fullName>
    </recommendedName>
</protein>
<evidence type="ECO:0000313" key="2">
    <source>
        <dbReference type="EMBL" id="GAA4640135.1"/>
    </source>
</evidence>
<proteinExistence type="predicted"/>